<evidence type="ECO:0000313" key="1">
    <source>
        <dbReference type="EMBL" id="CZR39402.1"/>
    </source>
</evidence>
<comment type="caution">
    <text evidence="1">The sequence shown here is derived from an EMBL/GenBank/DDBJ whole genome shotgun (WGS) entry which is preliminary data.</text>
</comment>
<dbReference type="VEuPathDB" id="FungiDB:FPRO_04299"/>
<dbReference type="GeneID" id="42049183"/>
<protein>
    <submittedName>
        <fullName evidence="1">Uncharacterized protein</fullName>
    </submittedName>
</protein>
<dbReference type="Proteomes" id="UP000183971">
    <property type="component" value="Unassembled WGS sequence"/>
</dbReference>
<sequence length="307" mass="34912">MPNSEIDLDLTEIHFDFFCKVGGTPQMLHALIAAQEDDVRRWSSCPSFGPFIQKLFVQSQNVSRLGPVHPTGRIDFENSRCSSSFTHMPIGTPVDGAASITLHSPSDGEPFPFPIRDILAKFYEYGQYELHKVRMAIRFDDKTIKYVDVQAFPSENFPEARNKGQLKKVNIVDSFDERRDVVACGRGCMKLDIPTAFKEHLEVLENRMRDNGYNIKIHIPDDIIKSELEWFESWNRCFNGDSNDGSFDLGGYMEDAYFLPLIESAVLGTIKNGEFAIFEVDDSGGISLRENHKIDDRFLPEPAIKME</sequence>
<keyword evidence="2" id="KW-1185">Reference proteome</keyword>
<dbReference type="RefSeq" id="XP_031079995.1">
    <property type="nucleotide sequence ID" value="XM_031229793.1"/>
</dbReference>
<reference evidence="2" key="1">
    <citation type="journal article" date="2016" name="Genome Biol. Evol.">
        <title>Comparative 'omics' of the Fusarium fujikuroi species complex highlights differences in genetic potential and metabolite synthesis.</title>
        <authorList>
            <person name="Niehaus E.-M."/>
            <person name="Muensterkoetter M."/>
            <person name="Proctor R.H."/>
            <person name="Brown D.W."/>
            <person name="Sharon A."/>
            <person name="Idan Y."/>
            <person name="Oren-Young L."/>
            <person name="Sieber C.M."/>
            <person name="Novak O."/>
            <person name="Pencik A."/>
            <person name="Tarkowska D."/>
            <person name="Hromadova K."/>
            <person name="Freeman S."/>
            <person name="Maymon M."/>
            <person name="Elazar M."/>
            <person name="Youssef S.A."/>
            <person name="El-Shabrawy E.S.M."/>
            <person name="Shalaby A.B.A."/>
            <person name="Houterman P."/>
            <person name="Brock N.L."/>
            <person name="Burkhardt I."/>
            <person name="Tsavkelova E.A."/>
            <person name="Dickschat J.S."/>
            <person name="Galuszka P."/>
            <person name="Gueldener U."/>
            <person name="Tudzynski B."/>
        </authorList>
    </citation>
    <scope>NUCLEOTIDE SEQUENCE [LARGE SCALE GENOMIC DNA]</scope>
    <source>
        <strain evidence="2">ET1</strain>
    </source>
</reference>
<organism evidence="1 2">
    <name type="scientific">Fusarium proliferatum (strain ET1)</name>
    <name type="common">Orchid endophyte fungus</name>
    <dbReference type="NCBI Taxonomy" id="1227346"/>
    <lineage>
        <taxon>Eukaryota</taxon>
        <taxon>Fungi</taxon>
        <taxon>Dikarya</taxon>
        <taxon>Ascomycota</taxon>
        <taxon>Pezizomycotina</taxon>
        <taxon>Sordariomycetes</taxon>
        <taxon>Hypocreomycetidae</taxon>
        <taxon>Hypocreales</taxon>
        <taxon>Nectriaceae</taxon>
        <taxon>Fusarium</taxon>
        <taxon>Fusarium fujikuroi species complex</taxon>
    </lineage>
</organism>
<dbReference type="EMBL" id="FJOF01000004">
    <property type="protein sequence ID" value="CZR39402.1"/>
    <property type="molecule type" value="Genomic_DNA"/>
</dbReference>
<evidence type="ECO:0000313" key="2">
    <source>
        <dbReference type="Proteomes" id="UP000183971"/>
    </source>
</evidence>
<gene>
    <name evidence="1" type="ORF">FPRO_04299</name>
</gene>
<name>A0A1L7VGL3_FUSPR</name>
<proteinExistence type="predicted"/>
<dbReference type="AlphaFoldDB" id="A0A1L7VGL3"/>
<accession>A0A1L7VGL3</accession>